<name>A0A086A9W0_9FLAO</name>
<comment type="caution">
    <text evidence="1">The sequence shown here is derived from an EMBL/GenBank/DDBJ whole genome shotgun (WGS) entry which is preliminary data.</text>
</comment>
<accession>A0A086A9W0</accession>
<reference evidence="1 2" key="1">
    <citation type="submission" date="2014-07" db="EMBL/GenBank/DDBJ databases">
        <title>Genome of Chryseobacterium soli DSM 19298.</title>
        <authorList>
            <person name="Stropko S.J."/>
            <person name="Pipes S.E."/>
            <person name="Newman J."/>
        </authorList>
    </citation>
    <scope>NUCLEOTIDE SEQUENCE [LARGE SCALE GENOMIC DNA]</scope>
    <source>
        <strain evidence="1 2">DSM 19298</strain>
    </source>
</reference>
<proteinExistence type="predicted"/>
<organism evidence="1 2">
    <name type="scientific">Chryseobacterium soli</name>
    <dbReference type="NCBI Taxonomy" id="445961"/>
    <lineage>
        <taxon>Bacteria</taxon>
        <taxon>Pseudomonadati</taxon>
        <taxon>Bacteroidota</taxon>
        <taxon>Flavobacteriia</taxon>
        <taxon>Flavobacteriales</taxon>
        <taxon>Weeksellaceae</taxon>
        <taxon>Chryseobacterium group</taxon>
        <taxon>Chryseobacterium</taxon>
    </lineage>
</organism>
<dbReference type="Proteomes" id="UP000028705">
    <property type="component" value="Unassembled WGS sequence"/>
</dbReference>
<dbReference type="AlphaFoldDB" id="A0A086A9W0"/>
<keyword evidence="2" id="KW-1185">Reference proteome</keyword>
<dbReference type="STRING" id="445961.IW15_06690"/>
<evidence type="ECO:0000313" key="1">
    <source>
        <dbReference type="EMBL" id="KFF13474.1"/>
    </source>
</evidence>
<gene>
    <name evidence="1" type="ORF">IW15_06690</name>
</gene>
<evidence type="ECO:0000313" key="2">
    <source>
        <dbReference type="Proteomes" id="UP000028705"/>
    </source>
</evidence>
<dbReference type="eggNOG" id="ENOG5032VMU">
    <property type="taxonomic scope" value="Bacteria"/>
</dbReference>
<protein>
    <submittedName>
        <fullName evidence="1">Uncharacterized protein</fullName>
    </submittedName>
</protein>
<sequence>MTTNLRVFKVLECEILFKFENHTFSSITASMILGVYWYYQFPENLYHFNFFHFFKGIGGHANNPAELEAKVSVDDVDRFLEKLEHLKSEFNNTYLSCKINGNQLMMTIGDYSLFDYHFELVLEIEKLLILENAVSLGPRFPFEIKSTKNFNPEAEKFQTIEHRFIQLTGSDFKKDNAENFSMRIDCNLPLEDKISFIHDLVQICHEEHLSVFYYNDFDFKNHCNLMLIFSNGRQKKDHIQSIDINSFGSKVRHLTQKYPLHFGHFESPKYYPLQGPHIELMVDEEYIIKR</sequence>
<dbReference type="EMBL" id="JPRH01000002">
    <property type="protein sequence ID" value="KFF13474.1"/>
    <property type="molecule type" value="Genomic_DNA"/>
</dbReference>